<feature type="transmembrane region" description="Helical" evidence="5">
    <location>
        <begin position="462"/>
        <end position="480"/>
    </location>
</feature>
<dbReference type="PANTHER" id="PTHR47704">
    <property type="entry name" value="POTASSIUM TRANSPORTER KIMA"/>
    <property type="match status" value="1"/>
</dbReference>
<proteinExistence type="predicted"/>
<organism evidence="6 7">
    <name type="scientific">Brevibacterium linens</name>
    <dbReference type="NCBI Taxonomy" id="1703"/>
    <lineage>
        <taxon>Bacteria</taxon>
        <taxon>Bacillati</taxon>
        <taxon>Actinomycetota</taxon>
        <taxon>Actinomycetes</taxon>
        <taxon>Micrococcales</taxon>
        <taxon>Brevibacteriaceae</taxon>
        <taxon>Brevibacterium</taxon>
    </lineage>
</organism>
<name>A0A142NP54_BRELN</name>
<dbReference type="InterPro" id="IPR002293">
    <property type="entry name" value="AA/rel_permease1"/>
</dbReference>
<evidence type="ECO:0000256" key="1">
    <source>
        <dbReference type="ARBA" id="ARBA00004141"/>
    </source>
</evidence>
<feature type="transmembrane region" description="Helical" evidence="5">
    <location>
        <begin position="486"/>
        <end position="504"/>
    </location>
</feature>
<dbReference type="Pfam" id="PF13520">
    <property type="entry name" value="AA_permease_2"/>
    <property type="match status" value="1"/>
</dbReference>
<dbReference type="KEGG" id="bly:A2T55_10465"/>
<sequence length="682" mass="73111">MGFPLRSDLPLVAVASSFSDAVKRLLVGRPFRSEDRRAPALKKRIAMPVFASDMLSSVAYAPDEILLALSLTSLVALTVAPWIGVAVGIVILVIVACYRINVKAYPSGGGDYEVASKNLGSGAGLVVAAALLVDYVLTLAVSMTVFAAYITTAFPALAPYRVPVAIVGILLICFAGLRGSRATPMLLAVPTYLFLGAVFLTMSVGLIRVGLGDTPHAQTADYTIVHSNIGDQATLGLATVLIVLRAFSSGAVALAGVQTVATAVPAFKKPRGKNAGNTLLLSGLLAALMLTGLTYLASVTGIKYVDDPHIYLVRADGSPVSAEYEQEPVLAQLAHAIFDNAPVMFFIVVLITALVLIAAANTAVEGFPGLASRLARDEFLPRQLATKGDRLTFSNGILLLAAAAIVLVIATSASATVLIQLYLVGVFASFVLGQAGMVLHWRKRLRLVIDSKTRVRMHFNRVVNTVGCVLAAGVLIVVIVSKFLAGAWLAVVAMAGLYLVMGAIHRHYSRVTRELAPDADVNSRTIPSNTHAIVVVSEIDKPTLRALSYARVTRSSQLEAVTVAVDEEAAADLQKRWNQMELPVPLTVLGSPYREIVRPMLAHILAIRRRSPRDLVIVYIPQFVVGRWWEHILHNQVALKLRTRLLLVPNVVVVSVPWRLKSFSRQYGGDGPDSDTSLYRQA</sequence>
<evidence type="ECO:0000256" key="4">
    <source>
        <dbReference type="ARBA" id="ARBA00023136"/>
    </source>
</evidence>
<evidence type="ECO:0000313" key="7">
    <source>
        <dbReference type="Proteomes" id="UP000075950"/>
    </source>
</evidence>
<feature type="transmembrane region" description="Helical" evidence="5">
    <location>
        <begin position="189"/>
        <end position="211"/>
    </location>
</feature>
<dbReference type="PANTHER" id="PTHR47704:SF1">
    <property type="entry name" value="POTASSIUM TRANSPORTER KIMA"/>
    <property type="match status" value="1"/>
</dbReference>
<dbReference type="Proteomes" id="UP000075950">
    <property type="component" value="Chromosome"/>
</dbReference>
<dbReference type="InterPro" id="IPR053153">
    <property type="entry name" value="APC_K+_Transporter"/>
</dbReference>
<accession>A0A142NP54</accession>
<evidence type="ECO:0000256" key="2">
    <source>
        <dbReference type="ARBA" id="ARBA00022692"/>
    </source>
</evidence>
<keyword evidence="6" id="KW-0238">DNA-binding</keyword>
<feature type="transmembrane region" description="Helical" evidence="5">
    <location>
        <begin position="74"/>
        <end position="98"/>
    </location>
</feature>
<keyword evidence="2 5" id="KW-0812">Transmembrane</keyword>
<dbReference type="EMBL" id="CP014869">
    <property type="protein sequence ID" value="AMT94150.1"/>
    <property type="molecule type" value="Genomic_DNA"/>
</dbReference>
<dbReference type="Gene3D" id="1.20.1740.10">
    <property type="entry name" value="Amino acid/polyamine transporter I"/>
    <property type="match status" value="1"/>
</dbReference>
<evidence type="ECO:0000256" key="5">
    <source>
        <dbReference type="SAM" id="Phobius"/>
    </source>
</evidence>
<comment type="subcellular location">
    <subcellularLocation>
        <location evidence="1">Membrane</location>
        <topology evidence="1">Multi-pass membrane protein</topology>
    </subcellularLocation>
</comment>
<feature type="transmembrane region" description="Helical" evidence="5">
    <location>
        <begin position="158"/>
        <end position="177"/>
    </location>
</feature>
<feature type="transmembrane region" description="Helical" evidence="5">
    <location>
        <begin position="279"/>
        <end position="298"/>
    </location>
</feature>
<keyword evidence="4 5" id="KW-0472">Membrane</keyword>
<gene>
    <name evidence="6" type="ORF">A2T55_10465</name>
</gene>
<evidence type="ECO:0000313" key="6">
    <source>
        <dbReference type="EMBL" id="AMT94150.1"/>
    </source>
</evidence>
<feature type="transmembrane region" description="Helical" evidence="5">
    <location>
        <begin position="242"/>
        <end position="267"/>
    </location>
</feature>
<dbReference type="GO" id="GO:0022857">
    <property type="term" value="F:transmembrane transporter activity"/>
    <property type="evidence" value="ECO:0007669"/>
    <property type="project" value="InterPro"/>
</dbReference>
<keyword evidence="3 5" id="KW-1133">Transmembrane helix</keyword>
<dbReference type="GO" id="GO:0003677">
    <property type="term" value="F:DNA binding"/>
    <property type="evidence" value="ECO:0007669"/>
    <property type="project" value="UniProtKB-KW"/>
</dbReference>
<dbReference type="AlphaFoldDB" id="A0A142NP54"/>
<dbReference type="GO" id="GO:0016020">
    <property type="term" value="C:membrane"/>
    <property type="evidence" value="ECO:0007669"/>
    <property type="project" value="UniProtKB-SubCell"/>
</dbReference>
<feature type="transmembrane region" description="Helical" evidence="5">
    <location>
        <begin position="343"/>
        <end position="370"/>
    </location>
</feature>
<evidence type="ECO:0000256" key="3">
    <source>
        <dbReference type="ARBA" id="ARBA00022989"/>
    </source>
</evidence>
<feature type="transmembrane region" description="Helical" evidence="5">
    <location>
        <begin position="419"/>
        <end position="441"/>
    </location>
</feature>
<protein>
    <submittedName>
        <fullName evidence="6">DNA-binding protein</fullName>
    </submittedName>
</protein>
<feature type="transmembrane region" description="Helical" evidence="5">
    <location>
        <begin position="391"/>
        <end position="413"/>
    </location>
</feature>
<feature type="transmembrane region" description="Helical" evidence="5">
    <location>
        <begin position="119"/>
        <end position="152"/>
    </location>
</feature>
<reference evidence="7" key="1">
    <citation type="submission" date="2016-03" db="EMBL/GenBank/DDBJ databases">
        <authorList>
            <person name="Ploux O."/>
        </authorList>
    </citation>
    <scope>NUCLEOTIDE SEQUENCE [LARGE SCALE GENOMIC DNA]</scope>
    <source>
        <strain evidence="7">BS258</strain>
    </source>
</reference>